<dbReference type="EMBL" id="DS995900">
    <property type="protein sequence ID" value="EEA26167.1"/>
    <property type="molecule type" value="Genomic_DNA"/>
</dbReference>
<feature type="transmembrane region" description="Helical" evidence="1">
    <location>
        <begin position="6"/>
        <end position="28"/>
    </location>
</feature>
<dbReference type="Proteomes" id="UP000001294">
    <property type="component" value="Unassembled WGS sequence"/>
</dbReference>
<reference evidence="3" key="1">
    <citation type="journal article" date="2015" name="Genome Announc.">
        <title>Genome sequence of the AIDS-associated pathogen Penicillium marneffei (ATCC18224) and its near taxonomic relative Talaromyces stipitatus (ATCC10500).</title>
        <authorList>
            <person name="Nierman W.C."/>
            <person name="Fedorova-Abrams N.D."/>
            <person name="Andrianopoulos A."/>
        </authorList>
    </citation>
    <scope>NUCLEOTIDE SEQUENCE [LARGE SCALE GENOMIC DNA]</scope>
    <source>
        <strain evidence="3">ATCC 18224 / CBS 334.59 / QM 7333</strain>
    </source>
</reference>
<accession>B6Q9T3</accession>
<keyword evidence="1" id="KW-0472">Membrane</keyword>
<evidence type="ECO:0000256" key="1">
    <source>
        <dbReference type="SAM" id="Phobius"/>
    </source>
</evidence>
<keyword evidence="1" id="KW-1133">Transmembrane helix</keyword>
<gene>
    <name evidence="2" type="ORF">PMAA_072450</name>
</gene>
<name>B6Q9T3_TALMQ</name>
<organism evidence="2 3">
    <name type="scientific">Talaromyces marneffei (strain ATCC 18224 / CBS 334.59 / QM 7333)</name>
    <name type="common">Penicillium marneffei</name>
    <dbReference type="NCBI Taxonomy" id="441960"/>
    <lineage>
        <taxon>Eukaryota</taxon>
        <taxon>Fungi</taxon>
        <taxon>Dikarya</taxon>
        <taxon>Ascomycota</taxon>
        <taxon>Pezizomycotina</taxon>
        <taxon>Eurotiomycetes</taxon>
        <taxon>Eurotiomycetidae</taxon>
        <taxon>Eurotiales</taxon>
        <taxon>Trichocomaceae</taxon>
        <taxon>Talaromyces</taxon>
        <taxon>Talaromyces sect. Talaromyces</taxon>
    </lineage>
</organism>
<dbReference type="AlphaFoldDB" id="B6Q9T3"/>
<dbReference type="VEuPathDB" id="FungiDB:PMAA_072450"/>
<evidence type="ECO:0000313" key="3">
    <source>
        <dbReference type="Proteomes" id="UP000001294"/>
    </source>
</evidence>
<keyword evidence="1" id="KW-0812">Transmembrane</keyword>
<keyword evidence="3" id="KW-1185">Reference proteome</keyword>
<proteinExistence type="predicted"/>
<dbReference type="HOGENOM" id="CLU_215522_0_0_1"/>
<evidence type="ECO:0000313" key="2">
    <source>
        <dbReference type="EMBL" id="EEA26167.1"/>
    </source>
</evidence>
<sequence>MQQNDVIALIVILLFVLLAAVGFVIYAMQNHVLFFSRKRVGDEEE</sequence>
<protein>
    <submittedName>
        <fullName evidence="2">Uncharacterized protein</fullName>
    </submittedName>
</protein>